<gene>
    <name evidence="2" type="ORF">MNBD_GAMMA21-391</name>
</gene>
<sequence>NGETIVLGGVYEQTKSHTVSRVPLLGEIPVIGWLFRRTAEEDDKSELLIFVTPKIIKQDITI</sequence>
<feature type="non-terminal residue" evidence="2">
    <location>
        <position position="1"/>
    </location>
</feature>
<evidence type="ECO:0000259" key="1">
    <source>
        <dbReference type="Pfam" id="PF00263"/>
    </source>
</evidence>
<dbReference type="EMBL" id="UOFR01000061">
    <property type="protein sequence ID" value="VAW98591.1"/>
    <property type="molecule type" value="Genomic_DNA"/>
</dbReference>
<dbReference type="PANTHER" id="PTHR30604:SF1">
    <property type="entry name" value="DNA UTILIZATION PROTEIN HOFQ"/>
    <property type="match status" value="1"/>
</dbReference>
<dbReference type="InterPro" id="IPR004846">
    <property type="entry name" value="T2SS/T3SS_dom"/>
</dbReference>
<name>A0A3B1A3E4_9ZZZZ</name>
<dbReference type="InterPro" id="IPR001775">
    <property type="entry name" value="GspD/PilQ"/>
</dbReference>
<dbReference type="PRINTS" id="PR00811">
    <property type="entry name" value="BCTERIALGSPD"/>
</dbReference>
<dbReference type="InterPro" id="IPR051808">
    <property type="entry name" value="Type_IV_pilus_biogenesis"/>
</dbReference>
<dbReference type="GO" id="GO:0009306">
    <property type="term" value="P:protein secretion"/>
    <property type="evidence" value="ECO:0007669"/>
    <property type="project" value="InterPro"/>
</dbReference>
<dbReference type="InterPro" id="IPR004845">
    <property type="entry name" value="T2SS_GspD_CS"/>
</dbReference>
<proteinExistence type="predicted"/>
<dbReference type="Pfam" id="PF00263">
    <property type="entry name" value="Secretin"/>
    <property type="match status" value="1"/>
</dbReference>
<reference evidence="2" key="1">
    <citation type="submission" date="2018-06" db="EMBL/GenBank/DDBJ databases">
        <authorList>
            <person name="Zhirakovskaya E."/>
        </authorList>
    </citation>
    <scope>NUCLEOTIDE SEQUENCE</scope>
</reference>
<dbReference type="PROSITE" id="PS00875">
    <property type="entry name" value="T2SP_D"/>
    <property type="match status" value="1"/>
</dbReference>
<dbReference type="PANTHER" id="PTHR30604">
    <property type="entry name" value="PROTEIN TRANSPORT PROTEIN HOFQ"/>
    <property type="match status" value="1"/>
</dbReference>
<accession>A0A3B1A3E4</accession>
<protein>
    <submittedName>
        <fullName evidence="2">Type IV pilus biogenesis protein PilQ</fullName>
    </submittedName>
</protein>
<organism evidence="2">
    <name type="scientific">hydrothermal vent metagenome</name>
    <dbReference type="NCBI Taxonomy" id="652676"/>
    <lineage>
        <taxon>unclassified sequences</taxon>
        <taxon>metagenomes</taxon>
        <taxon>ecological metagenomes</taxon>
    </lineage>
</organism>
<feature type="domain" description="Type II/III secretion system secretin-like" evidence="1">
    <location>
        <begin position="1"/>
        <end position="57"/>
    </location>
</feature>
<evidence type="ECO:0000313" key="2">
    <source>
        <dbReference type="EMBL" id="VAW98591.1"/>
    </source>
</evidence>
<dbReference type="AlphaFoldDB" id="A0A3B1A3E4"/>